<keyword evidence="2" id="KW-1185">Reference proteome</keyword>
<comment type="caution">
    <text evidence="1">The sequence shown here is derived from an EMBL/GenBank/DDBJ whole genome shotgun (WGS) entry which is preliminary data.</text>
</comment>
<organism evidence="1 2">
    <name type="scientific">Parthenolecanium corni</name>
    <dbReference type="NCBI Taxonomy" id="536013"/>
    <lineage>
        <taxon>Eukaryota</taxon>
        <taxon>Metazoa</taxon>
        <taxon>Ecdysozoa</taxon>
        <taxon>Arthropoda</taxon>
        <taxon>Hexapoda</taxon>
        <taxon>Insecta</taxon>
        <taxon>Pterygota</taxon>
        <taxon>Neoptera</taxon>
        <taxon>Paraneoptera</taxon>
        <taxon>Hemiptera</taxon>
        <taxon>Sternorrhyncha</taxon>
        <taxon>Coccoidea</taxon>
        <taxon>Coccidae</taxon>
        <taxon>Parthenolecanium</taxon>
    </lineage>
</organism>
<dbReference type="AlphaFoldDB" id="A0AAN9Y8Q9"/>
<evidence type="ECO:0000313" key="1">
    <source>
        <dbReference type="EMBL" id="KAK7603291.1"/>
    </source>
</evidence>
<accession>A0AAN9Y8Q9</accession>
<dbReference type="Proteomes" id="UP001367676">
    <property type="component" value="Unassembled WGS sequence"/>
</dbReference>
<gene>
    <name evidence="1" type="ORF">V9T40_003290</name>
</gene>
<evidence type="ECO:0000313" key="2">
    <source>
        <dbReference type="Proteomes" id="UP001367676"/>
    </source>
</evidence>
<sequence length="88" mass="9837">MHSRSADCIFKLMNKHIAIPDHFLQTMFTYQAVDVVINPQHIVFPLASKILSNIEKNIGPGGSVEPFRINSSKARDVSIENESLNVIC</sequence>
<reference evidence="1 2" key="1">
    <citation type="submission" date="2024-03" db="EMBL/GenBank/DDBJ databases">
        <title>Adaptation during the transition from Ophiocordyceps entomopathogen to insect associate is accompanied by gene loss and intensified selection.</title>
        <authorList>
            <person name="Ward C.M."/>
            <person name="Onetto C.A."/>
            <person name="Borneman A.R."/>
        </authorList>
    </citation>
    <scope>NUCLEOTIDE SEQUENCE [LARGE SCALE GENOMIC DNA]</scope>
    <source>
        <strain evidence="1">AWRI1</strain>
        <tissue evidence="1">Single Adult Female</tissue>
    </source>
</reference>
<protein>
    <submittedName>
        <fullName evidence="1">Uncharacterized protein</fullName>
    </submittedName>
</protein>
<name>A0AAN9Y8Q9_9HEMI</name>
<proteinExistence type="predicted"/>
<dbReference type="EMBL" id="JBBCAQ010000006">
    <property type="protein sequence ID" value="KAK7603291.1"/>
    <property type="molecule type" value="Genomic_DNA"/>
</dbReference>